<dbReference type="SUPFAM" id="SSF54695">
    <property type="entry name" value="POZ domain"/>
    <property type="match status" value="1"/>
</dbReference>
<gene>
    <name evidence="3" type="ORF">EDB92DRAFT_2100504</name>
</gene>
<reference evidence="3" key="1">
    <citation type="submission" date="2022-01" db="EMBL/GenBank/DDBJ databases">
        <title>Comparative genomics reveals a dynamic genome evolution in the ectomycorrhizal milk-cap (Lactarius) mushrooms.</title>
        <authorList>
            <consortium name="DOE Joint Genome Institute"/>
            <person name="Lebreton A."/>
            <person name="Tang N."/>
            <person name="Kuo A."/>
            <person name="LaButti K."/>
            <person name="Drula E."/>
            <person name="Barry K."/>
            <person name="Clum A."/>
            <person name="Lipzen A."/>
            <person name="Mousain D."/>
            <person name="Ng V."/>
            <person name="Wang R."/>
            <person name="Wang X."/>
            <person name="Dai Y."/>
            <person name="Henrissat B."/>
            <person name="Grigoriev I.V."/>
            <person name="Guerin-Laguette A."/>
            <person name="Yu F."/>
            <person name="Martin F.M."/>
        </authorList>
    </citation>
    <scope>NUCLEOTIDE SEQUENCE</scope>
    <source>
        <strain evidence="3">QP</strain>
    </source>
</reference>
<dbReference type="InterPro" id="IPR000210">
    <property type="entry name" value="BTB/POZ_dom"/>
</dbReference>
<dbReference type="AlphaFoldDB" id="A0AAD4LTX0"/>
<accession>A0AAD4LTX0</accession>
<dbReference type="Pfam" id="PF00651">
    <property type="entry name" value="BTB"/>
    <property type="match status" value="1"/>
</dbReference>
<evidence type="ECO:0000256" key="1">
    <source>
        <dbReference type="SAM" id="MobiDB-lite"/>
    </source>
</evidence>
<name>A0AAD4LTX0_9AGAM</name>
<feature type="non-terminal residue" evidence="3">
    <location>
        <position position="616"/>
    </location>
</feature>
<organism evidence="3 4">
    <name type="scientific">Lactarius akahatsu</name>
    <dbReference type="NCBI Taxonomy" id="416441"/>
    <lineage>
        <taxon>Eukaryota</taxon>
        <taxon>Fungi</taxon>
        <taxon>Dikarya</taxon>
        <taxon>Basidiomycota</taxon>
        <taxon>Agaricomycotina</taxon>
        <taxon>Agaricomycetes</taxon>
        <taxon>Russulales</taxon>
        <taxon>Russulaceae</taxon>
        <taxon>Lactarius</taxon>
    </lineage>
</organism>
<sequence>MADDRATQTGLFNDNLLNSERDIGPRDMGITVYVVYADPPLLTLPASSATSIFKYSHQLNILSSGPGRVVLTAMRETHFSSDIAPSVYRQLSLTSKPEERATTTWAKQDADTILRTADDLDFYVYKSCKLIFKHDDDDDHKDGLPLVRLPESSVTLSSHHPTPRRRTLRRATGGTTVAADKYEPLRMFGVAYYPGSQMLLQTAARTLSARAARRPRLVHRVALRRVPLGADEDGFAEVFLPVLLTQGSTSRRGKRRRQRASAWTCGASLGIRGCRGLDRRRWSGKAINERPIGWVWGDGKEEPQICMVPLKMVSSKCSSMGSNETSSTPFGPPFDDTDADTILRSSDQVDFYVYRIILSKSSPFFKSMFSLPQPDTSVPEKPDPNPVINLTENSRTVAILLAFIYPVVFVATESTEPISLDDMMGAFVAATKYDTVAVSQRLSQRFAMSTFVQDSPVETFCVAYSHELGEAARVAAKESLKHRMSLDTIGDKLQYTNGPGLHQLWKFYRACSATAAEAVSGMHLTWITSSDSSWWDFADTGCLRSSGCRDSNVWRTTAAWNDYITRAHNVLLEYPCKEALANYSVLKPSYEDNESTCFTCRVYSLLGRRGRKTCLE</sequence>
<comment type="caution">
    <text evidence="3">The sequence shown here is derived from an EMBL/GenBank/DDBJ whole genome shotgun (WGS) entry which is preliminary data.</text>
</comment>
<evidence type="ECO:0000313" key="4">
    <source>
        <dbReference type="Proteomes" id="UP001201163"/>
    </source>
</evidence>
<dbReference type="SMART" id="SM00225">
    <property type="entry name" value="BTB"/>
    <property type="match status" value="1"/>
</dbReference>
<dbReference type="InterPro" id="IPR011333">
    <property type="entry name" value="SKP1/BTB/POZ_sf"/>
</dbReference>
<feature type="domain" description="BTB" evidence="2">
    <location>
        <begin position="339"/>
        <end position="405"/>
    </location>
</feature>
<keyword evidence="4" id="KW-1185">Reference proteome</keyword>
<protein>
    <recommendedName>
        <fullName evidence="2">BTB domain-containing protein</fullName>
    </recommendedName>
</protein>
<dbReference type="CDD" id="cd18186">
    <property type="entry name" value="BTB_POZ_ZBTB_KLHL-like"/>
    <property type="match status" value="1"/>
</dbReference>
<evidence type="ECO:0000313" key="3">
    <source>
        <dbReference type="EMBL" id="KAH9000401.1"/>
    </source>
</evidence>
<dbReference type="EMBL" id="JAKELL010000002">
    <property type="protein sequence ID" value="KAH9000401.1"/>
    <property type="molecule type" value="Genomic_DNA"/>
</dbReference>
<dbReference type="Proteomes" id="UP001201163">
    <property type="component" value="Unassembled WGS sequence"/>
</dbReference>
<evidence type="ECO:0000259" key="2">
    <source>
        <dbReference type="PROSITE" id="PS50097"/>
    </source>
</evidence>
<feature type="region of interest" description="Disordered" evidence="1">
    <location>
        <begin position="152"/>
        <end position="175"/>
    </location>
</feature>
<dbReference type="Gene3D" id="3.30.710.10">
    <property type="entry name" value="Potassium Channel Kv1.1, Chain A"/>
    <property type="match status" value="1"/>
</dbReference>
<dbReference type="PROSITE" id="PS50097">
    <property type="entry name" value="BTB"/>
    <property type="match status" value="1"/>
</dbReference>
<proteinExistence type="predicted"/>